<gene>
    <name evidence="1" type="ORF">ACFQO8_03820</name>
</gene>
<protein>
    <submittedName>
        <fullName evidence="1">Phage head closure protein</fullName>
    </submittedName>
</protein>
<dbReference type="Proteomes" id="UP001596439">
    <property type="component" value="Unassembled WGS sequence"/>
</dbReference>
<accession>A0ABW2PIQ6</accession>
<organism evidence="1 2">
    <name type="scientific">Exiguobacterium aestuarii</name>
    <dbReference type="NCBI Taxonomy" id="273527"/>
    <lineage>
        <taxon>Bacteria</taxon>
        <taxon>Bacillati</taxon>
        <taxon>Bacillota</taxon>
        <taxon>Bacilli</taxon>
        <taxon>Bacillales</taxon>
        <taxon>Bacillales Family XII. Incertae Sedis</taxon>
        <taxon>Exiguobacterium</taxon>
    </lineage>
</organism>
<name>A0ABW2PIQ6_9BACL</name>
<dbReference type="EMBL" id="JBHTCE010000001">
    <property type="protein sequence ID" value="MFC7389259.1"/>
    <property type="molecule type" value="Genomic_DNA"/>
</dbReference>
<keyword evidence="2" id="KW-1185">Reference proteome</keyword>
<proteinExistence type="predicted"/>
<dbReference type="RefSeq" id="WP_214787092.1">
    <property type="nucleotide sequence ID" value="NZ_JANIEL010000051.1"/>
</dbReference>
<evidence type="ECO:0000313" key="1">
    <source>
        <dbReference type="EMBL" id="MFC7389259.1"/>
    </source>
</evidence>
<dbReference type="NCBIfam" id="TIGR01563">
    <property type="entry name" value="gp16_SPP1"/>
    <property type="match status" value="1"/>
</dbReference>
<evidence type="ECO:0000313" key="2">
    <source>
        <dbReference type="Proteomes" id="UP001596439"/>
    </source>
</evidence>
<dbReference type="InterPro" id="IPR008767">
    <property type="entry name" value="Phage_SPP1_head-tail_adaptor"/>
</dbReference>
<sequence length="100" mass="11563">MFEEEIELGDLVEVVEYGEVVKSMMWTRRLAQRLDDSRSEFYQASRAGLRPEITFAIHDFEYADEEYVRHEGNEYTIIRAAKRGELRELVCTAKVGAANG</sequence>
<reference evidence="2" key="1">
    <citation type="journal article" date="2019" name="Int. J. Syst. Evol. Microbiol.">
        <title>The Global Catalogue of Microorganisms (GCM) 10K type strain sequencing project: providing services to taxonomists for standard genome sequencing and annotation.</title>
        <authorList>
            <consortium name="The Broad Institute Genomics Platform"/>
            <consortium name="The Broad Institute Genome Sequencing Center for Infectious Disease"/>
            <person name="Wu L."/>
            <person name="Ma J."/>
        </authorList>
    </citation>
    <scope>NUCLEOTIDE SEQUENCE [LARGE SCALE GENOMIC DNA]</scope>
    <source>
        <strain evidence="2">CCUG 55590</strain>
    </source>
</reference>
<comment type="caution">
    <text evidence="1">The sequence shown here is derived from an EMBL/GenBank/DDBJ whole genome shotgun (WGS) entry which is preliminary data.</text>
</comment>